<reference evidence="1 2" key="1">
    <citation type="submission" date="2018-02" db="EMBL/GenBank/DDBJ databases">
        <title>Genome sequence of the basidiomycete white-rot fungus Phlebia centrifuga.</title>
        <authorList>
            <person name="Granchi Z."/>
            <person name="Peng M."/>
            <person name="de Vries R.P."/>
            <person name="Hilden K."/>
            <person name="Makela M.R."/>
            <person name="Grigoriev I."/>
            <person name="Riley R."/>
        </authorList>
    </citation>
    <scope>NUCLEOTIDE SEQUENCE [LARGE SCALE GENOMIC DNA]</scope>
    <source>
        <strain evidence="1 2">FBCC195</strain>
    </source>
</reference>
<dbReference type="Proteomes" id="UP000186601">
    <property type="component" value="Unassembled WGS sequence"/>
</dbReference>
<proteinExistence type="predicted"/>
<organism evidence="1 2">
    <name type="scientific">Hermanssonia centrifuga</name>
    <dbReference type="NCBI Taxonomy" id="98765"/>
    <lineage>
        <taxon>Eukaryota</taxon>
        <taxon>Fungi</taxon>
        <taxon>Dikarya</taxon>
        <taxon>Basidiomycota</taxon>
        <taxon>Agaricomycotina</taxon>
        <taxon>Agaricomycetes</taxon>
        <taxon>Polyporales</taxon>
        <taxon>Meruliaceae</taxon>
        <taxon>Hermanssonia</taxon>
    </lineage>
</organism>
<accession>A0A2R6NHB9</accession>
<keyword evidence="2" id="KW-1185">Reference proteome</keyword>
<comment type="caution">
    <text evidence="1">The sequence shown here is derived from an EMBL/GenBank/DDBJ whole genome shotgun (WGS) entry which is preliminary data.</text>
</comment>
<dbReference type="AlphaFoldDB" id="A0A2R6NHB9"/>
<evidence type="ECO:0000313" key="1">
    <source>
        <dbReference type="EMBL" id="PSR71787.1"/>
    </source>
</evidence>
<name>A0A2R6NHB9_9APHY</name>
<dbReference type="EMBL" id="MLYV02001242">
    <property type="protein sequence ID" value="PSR71787.1"/>
    <property type="molecule type" value="Genomic_DNA"/>
</dbReference>
<protein>
    <submittedName>
        <fullName evidence="1">Uncharacterized protein</fullName>
    </submittedName>
</protein>
<evidence type="ECO:0000313" key="2">
    <source>
        <dbReference type="Proteomes" id="UP000186601"/>
    </source>
</evidence>
<gene>
    <name evidence="1" type="ORF">PHLCEN_2v12288</name>
</gene>
<sequence>MDVVTAEMEGFWEDPRRAKDPVSSTGFLLDTISTLLRLGVSSTLLLFGECLSSRELSRGFDNCVSTSGRRCKFCACSIADEFGRDEGVPPMGEAVNCCGLPPLRVLAGIDTGEDFTGVMSTRVGTAAAEVLRREIDGDWAAGRVPRMLPPLIVLLPRCPVKLSRMAFISTGMGTWCTRLTVGQSAA</sequence>